<accession>A0A9D4CY96</accession>
<reference evidence="1" key="1">
    <citation type="journal article" date="2019" name="bioRxiv">
        <title>The Genome of the Zebra Mussel, Dreissena polymorpha: A Resource for Invasive Species Research.</title>
        <authorList>
            <person name="McCartney M.A."/>
            <person name="Auch B."/>
            <person name="Kono T."/>
            <person name="Mallez S."/>
            <person name="Zhang Y."/>
            <person name="Obille A."/>
            <person name="Becker A."/>
            <person name="Abrahante J.E."/>
            <person name="Garbe J."/>
            <person name="Badalamenti J.P."/>
            <person name="Herman A."/>
            <person name="Mangelson H."/>
            <person name="Liachko I."/>
            <person name="Sullivan S."/>
            <person name="Sone E.D."/>
            <person name="Koren S."/>
            <person name="Silverstein K.A.T."/>
            <person name="Beckman K.B."/>
            <person name="Gohl D.M."/>
        </authorList>
    </citation>
    <scope>NUCLEOTIDE SEQUENCE</scope>
    <source>
        <strain evidence="1">Duluth1</strain>
        <tissue evidence="1">Whole animal</tissue>
    </source>
</reference>
<evidence type="ECO:0000313" key="2">
    <source>
        <dbReference type="Proteomes" id="UP000828390"/>
    </source>
</evidence>
<dbReference type="EMBL" id="JAIWYP010000011">
    <property type="protein sequence ID" value="KAH3734570.1"/>
    <property type="molecule type" value="Genomic_DNA"/>
</dbReference>
<dbReference type="Proteomes" id="UP000828390">
    <property type="component" value="Unassembled WGS sequence"/>
</dbReference>
<sequence>MVYFQYLPKPVQSSVGKPATLSINKSATKTIDPVADSSMNSWKLLPCSVKRKPEVTDSPTSAGLALNSF</sequence>
<keyword evidence="2" id="KW-1185">Reference proteome</keyword>
<proteinExistence type="predicted"/>
<protein>
    <submittedName>
        <fullName evidence="1">Uncharacterized protein</fullName>
    </submittedName>
</protein>
<gene>
    <name evidence="1" type="ORF">DPMN_041009</name>
</gene>
<evidence type="ECO:0000313" key="1">
    <source>
        <dbReference type="EMBL" id="KAH3734570.1"/>
    </source>
</evidence>
<dbReference type="AlphaFoldDB" id="A0A9D4CY96"/>
<comment type="caution">
    <text evidence="1">The sequence shown here is derived from an EMBL/GenBank/DDBJ whole genome shotgun (WGS) entry which is preliminary data.</text>
</comment>
<reference evidence="1" key="2">
    <citation type="submission" date="2020-11" db="EMBL/GenBank/DDBJ databases">
        <authorList>
            <person name="McCartney M.A."/>
            <person name="Auch B."/>
            <person name="Kono T."/>
            <person name="Mallez S."/>
            <person name="Becker A."/>
            <person name="Gohl D.M."/>
            <person name="Silverstein K.A.T."/>
            <person name="Koren S."/>
            <person name="Bechman K.B."/>
            <person name="Herman A."/>
            <person name="Abrahante J.E."/>
            <person name="Garbe J."/>
        </authorList>
    </citation>
    <scope>NUCLEOTIDE SEQUENCE</scope>
    <source>
        <strain evidence="1">Duluth1</strain>
        <tissue evidence="1">Whole animal</tissue>
    </source>
</reference>
<name>A0A9D4CY96_DREPO</name>
<organism evidence="1 2">
    <name type="scientific">Dreissena polymorpha</name>
    <name type="common">Zebra mussel</name>
    <name type="synonym">Mytilus polymorpha</name>
    <dbReference type="NCBI Taxonomy" id="45954"/>
    <lineage>
        <taxon>Eukaryota</taxon>
        <taxon>Metazoa</taxon>
        <taxon>Spiralia</taxon>
        <taxon>Lophotrochozoa</taxon>
        <taxon>Mollusca</taxon>
        <taxon>Bivalvia</taxon>
        <taxon>Autobranchia</taxon>
        <taxon>Heteroconchia</taxon>
        <taxon>Euheterodonta</taxon>
        <taxon>Imparidentia</taxon>
        <taxon>Neoheterodontei</taxon>
        <taxon>Myida</taxon>
        <taxon>Dreissenoidea</taxon>
        <taxon>Dreissenidae</taxon>
        <taxon>Dreissena</taxon>
    </lineage>
</organism>